<dbReference type="InterPro" id="IPR003613">
    <property type="entry name" value="Ubox_domain"/>
</dbReference>
<dbReference type="SMART" id="SM00320">
    <property type="entry name" value="WD40"/>
    <property type="match status" value="14"/>
</dbReference>
<dbReference type="SUPFAM" id="SSF50978">
    <property type="entry name" value="WD40 repeat-like"/>
    <property type="match status" value="3"/>
</dbReference>
<dbReference type="CDD" id="cd00200">
    <property type="entry name" value="WD40"/>
    <property type="match status" value="2"/>
</dbReference>
<dbReference type="InterPro" id="IPR019775">
    <property type="entry name" value="WD40_repeat_CS"/>
</dbReference>
<accession>A0A8D8RFL6</accession>
<dbReference type="GO" id="GO:0016567">
    <property type="term" value="P:protein ubiquitination"/>
    <property type="evidence" value="ECO:0007669"/>
    <property type="project" value="InterPro"/>
</dbReference>
<dbReference type="AlphaFoldDB" id="A0A8D8RFL6"/>
<dbReference type="PROSITE" id="PS50082">
    <property type="entry name" value="WD_REPEATS_2"/>
    <property type="match status" value="11"/>
</dbReference>
<dbReference type="PROSITE" id="PS51698">
    <property type="entry name" value="U_BOX"/>
    <property type="match status" value="1"/>
</dbReference>
<feature type="domain" description="U-box" evidence="4">
    <location>
        <begin position="747"/>
        <end position="821"/>
    </location>
</feature>
<dbReference type="PROSITE" id="PS00678">
    <property type="entry name" value="WD_REPEATS_1"/>
    <property type="match status" value="3"/>
</dbReference>
<dbReference type="PRINTS" id="PR00320">
    <property type="entry name" value="GPROTEINBRPT"/>
</dbReference>
<dbReference type="PROSITE" id="PS50294">
    <property type="entry name" value="WD_REPEATS_REGION"/>
    <property type="match status" value="7"/>
</dbReference>
<dbReference type="Pfam" id="PF04564">
    <property type="entry name" value="U-box"/>
    <property type="match status" value="1"/>
</dbReference>
<feature type="repeat" description="WD" evidence="3">
    <location>
        <begin position="680"/>
        <end position="721"/>
    </location>
</feature>
<feature type="repeat" description="WD" evidence="3">
    <location>
        <begin position="290"/>
        <end position="331"/>
    </location>
</feature>
<sequence>MLNKSPFSYPVETMPGPTYLLIVASSKAMTHYATNSKSSLTTGEVKCKELQVLKHHTSDVAALDFGAKFHLASVSSDKSIAVWEWTPGLGYTQTPYSPLLSHNYAITKVKFCPDGNSFVTAAYDGNIIHWNLKDGSIMNSFVQTNNSAVRSICFVSKQQKLLSGGDDGHICVWNLNRILSDSSWQGHEEAVSTLAISPDEQCLVSSDLTSQTKVWTVSGQDSPTLLCAVPAVHELGTNEISFSKRYDVQEDSSRQYKLVSCGNDDNLIKLWSLFYDINKGYVTLEPVATLQGHTSAVSSVGFNNASTLIVSGSMDKTVKLWDLQSLSCIKTLESHTRYVTCCTFSCDDSLLASGSNDKTITVWDVKGTLSVNAALTYCCASHSECWFNSPEDGRLLHLVDKFSGLGNAINSVDIVRDKYLVAGGSDKNIYVWTSTASNSGPGGWGPLPSSPLSPHQYAVHQVEFSRDASMLVSCSLDGCALVFDVKDSEFILRGSVHIGSNMRCARFSTDTRLLATGGDDETVTVWRTDDLSLIMTMNDHAEAITCLGFSSDSRFLVSGCVRGNYRVWGMSPIISLCLCLMEDAHDMGVTYIEFSPDLGDGTSNAVYTFVTCGNDALIKVWLLTVLSEVKVQCDQLRTLRGHGADVTCVKYIQNNIIVSSSVDKTLRFWNQDTGDTLHVLDTKDSPLTSVAFSPLPPLLVSGSLDKSVLVWSLNPRILTRSSSTQDSTQTTLAPNSVQLDQVEFRLAIPHEFLCPITHQLMRDPVLCSDGFSYDRAAIELWISSGKVSSPLTNKPLMSTEFIANRELSNRIQEFIDNSKNS</sequence>
<dbReference type="InterPro" id="IPR001680">
    <property type="entry name" value="WD40_rpt"/>
</dbReference>
<feature type="repeat" description="WD" evidence="3">
    <location>
        <begin position="639"/>
        <end position="679"/>
    </location>
</feature>
<dbReference type="Gene3D" id="2.130.10.10">
    <property type="entry name" value="YVTN repeat-like/Quinoprotein amine dehydrogenase"/>
    <property type="match status" value="5"/>
</dbReference>
<feature type="repeat" description="WD" evidence="3">
    <location>
        <begin position="184"/>
        <end position="218"/>
    </location>
</feature>
<feature type="repeat" description="WD" evidence="3">
    <location>
        <begin position="142"/>
        <end position="176"/>
    </location>
</feature>
<proteinExistence type="predicted"/>
<reference evidence="5" key="1">
    <citation type="submission" date="2021-05" db="EMBL/GenBank/DDBJ databases">
        <authorList>
            <person name="Alioto T."/>
            <person name="Alioto T."/>
            <person name="Gomez Garrido J."/>
        </authorList>
    </citation>
    <scope>NUCLEOTIDE SEQUENCE</scope>
</reference>
<name>A0A8D8RFL6_9HEMI</name>
<dbReference type="SMART" id="SM00504">
    <property type="entry name" value="Ubox"/>
    <property type="match status" value="1"/>
</dbReference>
<dbReference type="EMBL" id="HBUF01150215">
    <property type="protein sequence ID" value="CAG6648059.1"/>
    <property type="molecule type" value="Transcribed_RNA"/>
</dbReference>
<dbReference type="CDD" id="cd16655">
    <property type="entry name" value="RING-Ubox_WDSUB1-like"/>
    <property type="match status" value="1"/>
</dbReference>
<keyword evidence="2" id="KW-0677">Repeat</keyword>
<evidence type="ECO:0000256" key="1">
    <source>
        <dbReference type="ARBA" id="ARBA00022574"/>
    </source>
</evidence>
<dbReference type="PANTHER" id="PTHR19848:SF8">
    <property type="entry name" value="F-BOX AND WD REPEAT DOMAIN CONTAINING 7"/>
    <property type="match status" value="1"/>
</dbReference>
<dbReference type="InterPro" id="IPR015943">
    <property type="entry name" value="WD40/YVTN_repeat-like_dom_sf"/>
</dbReference>
<dbReference type="InterPro" id="IPR020472">
    <property type="entry name" value="WD40_PAC1"/>
</dbReference>
<evidence type="ECO:0000256" key="3">
    <source>
        <dbReference type="PROSITE-ProRule" id="PRU00221"/>
    </source>
</evidence>
<feature type="repeat" description="WD" evidence="3">
    <location>
        <begin position="452"/>
        <end position="493"/>
    </location>
</feature>
<dbReference type="GO" id="GO:0004842">
    <property type="term" value="F:ubiquitin-protein transferase activity"/>
    <property type="evidence" value="ECO:0007669"/>
    <property type="project" value="InterPro"/>
</dbReference>
<dbReference type="InterPro" id="IPR013083">
    <property type="entry name" value="Znf_RING/FYVE/PHD"/>
</dbReference>
<keyword evidence="1 3" id="KW-0853">WD repeat</keyword>
<feature type="repeat" description="WD" evidence="3">
    <location>
        <begin position="537"/>
        <end position="568"/>
    </location>
</feature>
<evidence type="ECO:0000259" key="4">
    <source>
        <dbReference type="PROSITE" id="PS51698"/>
    </source>
</evidence>
<feature type="repeat" description="WD" evidence="3">
    <location>
        <begin position="507"/>
        <end position="536"/>
    </location>
</feature>
<organism evidence="5">
    <name type="scientific">Cacopsylla melanoneura</name>
    <dbReference type="NCBI Taxonomy" id="428564"/>
    <lineage>
        <taxon>Eukaryota</taxon>
        <taxon>Metazoa</taxon>
        <taxon>Ecdysozoa</taxon>
        <taxon>Arthropoda</taxon>
        <taxon>Hexapoda</taxon>
        <taxon>Insecta</taxon>
        <taxon>Pterygota</taxon>
        <taxon>Neoptera</taxon>
        <taxon>Paraneoptera</taxon>
        <taxon>Hemiptera</taxon>
        <taxon>Sternorrhyncha</taxon>
        <taxon>Psylloidea</taxon>
        <taxon>Psyllidae</taxon>
        <taxon>Psyllinae</taxon>
        <taxon>Cacopsylla</taxon>
    </lineage>
</organism>
<feature type="repeat" description="WD" evidence="3">
    <location>
        <begin position="332"/>
        <end position="373"/>
    </location>
</feature>
<feature type="repeat" description="WD" evidence="3">
    <location>
        <begin position="53"/>
        <end position="84"/>
    </location>
</feature>
<feature type="repeat" description="WD" evidence="3">
    <location>
        <begin position="99"/>
        <end position="140"/>
    </location>
</feature>
<dbReference type="InterPro" id="IPR036322">
    <property type="entry name" value="WD40_repeat_dom_sf"/>
</dbReference>
<dbReference type="Gene3D" id="3.30.40.10">
    <property type="entry name" value="Zinc/RING finger domain, C3HC4 (zinc finger)"/>
    <property type="match status" value="1"/>
</dbReference>
<dbReference type="PANTHER" id="PTHR19848">
    <property type="entry name" value="WD40 REPEAT PROTEIN"/>
    <property type="match status" value="1"/>
</dbReference>
<dbReference type="Pfam" id="PF00400">
    <property type="entry name" value="WD40"/>
    <property type="match status" value="12"/>
</dbReference>
<evidence type="ECO:0000313" key="5">
    <source>
        <dbReference type="EMBL" id="CAG6648059.1"/>
    </source>
</evidence>
<dbReference type="SUPFAM" id="SSF57850">
    <property type="entry name" value="RING/U-box"/>
    <property type="match status" value="1"/>
</dbReference>
<protein>
    <submittedName>
        <fullName evidence="5">Uncharacterized WD repeat-containing protein alr3466</fullName>
    </submittedName>
</protein>
<evidence type="ECO:0000256" key="2">
    <source>
        <dbReference type="ARBA" id="ARBA00022737"/>
    </source>
</evidence>